<evidence type="ECO:0000313" key="4">
    <source>
        <dbReference type="EMBL" id="KOO67744.1"/>
    </source>
</evidence>
<organism evidence="4 5">
    <name type="scientific">Xylanibacter rarus</name>
    <dbReference type="NCBI Taxonomy" id="1676614"/>
    <lineage>
        <taxon>Bacteria</taxon>
        <taxon>Pseudomonadati</taxon>
        <taxon>Bacteroidota</taxon>
        <taxon>Bacteroidia</taxon>
        <taxon>Bacteroidales</taxon>
        <taxon>Prevotellaceae</taxon>
        <taxon>Xylanibacter</taxon>
    </lineage>
</organism>
<name>A0A8E1UQB3_9BACT</name>
<reference evidence="4 5" key="1">
    <citation type="submission" date="2015-06" db="EMBL/GenBank/DDBJ databases">
        <title>Prevotella sp. 109, sp. nov., a novel member of the family Prevotellaceae isolated from human faeces.</title>
        <authorList>
            <person name="Shkoporov A.N."/>
            <person name="Chaplin A.V."/>
            <person name="Kafarskaia L.I."/>
            <person name="Efimov B.A."/>
        </authorList>
    </citation>
    <scope>NUCLEOTIDE SEQUENCE [LARGE SCALE GENOMIC DNA]</scope>
    <source>
        <strain evidence="4 5">109</strain>
    </source>
</reference>
<gene>
    <name evidence="4" type="ORF">ACU52_11895</name>
</gene>
<feature type="domain" description="Bacterial surface antigen (D15)" evidence="3">
    <location>
        <begin position="106"/>
        <end position="371"/>
    </location>
</feature>
<evidence type="ECO:0000259" key="3">
    <source>
        <dbReference type="Pfam" id="PF01103"/>
    </source>
</evidence>
<dbReference type="EMBL" id="LFQU01000027">
    <property type="protein sequence ID" value="KOO67744.1"/>
    <property type="molecule type" value="Genomic_DNA"/>
</dbReference>
<accession>A0A8E1UQB3</accession>
<dbReference type="Gene3D" id="2.40.160.50">
    <property type="entry name" value="membrane protein fhac: a member of the omp85/tpsb transporter family"/>
    <property type="match status" value="1"/>
</dbReference>
<dbReference type="Proteomes" id="UP000036951">
    <property type="component" value="Unassembled WGS sequence"/>
</dbReference>
<protein>
    <submittedName>
        <fullName evidence="4">Membrane protein</fullName>
    </submittedName>
</protein>
<evidence type="ECO:0000313" key="5">
    <source>
        <dbReference type="Proteomes" id="UP000036951"/>
    </source>
</evidence>
<dbReference type="GO" id="GO:0019867">
    <property type="term" value="C:outer membrane"/>
    <property type="evidence" value="ECO:0007669"/>
    <property type="project" value="InterPro"/>
</dbReference>
<keyword evidence="2" id="KW-0472">Membrane</keyword>
<dbReference type="InterPro" id="IPR000184">
    <property type="entry name" value="Bac_surfAg_D15"/>
</dbReference>
<keyword evidence="5" id="KW-1185">Reference proteome</keyword>
<dbReference type="AlphaFoldDB" id="A0A8E1UQB3"/>
<evidence type="ECO:0000256" key="2">
    <source>
        <dbReference type="ARBA" id="ARBA00023136"/>
    </source>
</evidence>
<sequence length="371" mass="41896">MADTCEQAGTCPADTTEKKKKKGLINRVIDYFADSNKEKPYKKFDFSIIGGPHYSTDTKLGLGLVATGLYRTDMADSLLTRSNVALYGDITTANYYKIGVRGNHIFPHDRCRMVYDVSFDSFKSDFWGIGYEMGNNDANKSEMNRCQVNADISLLWRFADNLYAGPVLVYDFAYANNVERPELLNGMDRRTWNVGAGVSLVYDSRDVITNPHKGFYVNLSQYFRPAFLGNDYAFSTTDLHASAYGRVWKGGIIAGDITSTLNFGNPSWGMMALLGSSYSMRGYYEGRYRDKHKIEAQVELRQHLWGRNGMVVWAGAGTVFSKFSAIRADRVLPNFGIGYRWEFKKDVNIRLDYGFGKSGQSGFLFHINEAF</sequence>
<comment type="caution">
    <text evidence="4">The sequence shown here is derived from an EMBL/GenBank/DDBJ whole genome shotgun (WGS) entry which is preliminary data.</text>
</comment>
<proteinExistence type="predicted"/>
<evidence type="ECO:0000256" key="1">
    <source>
        <dbReference type="ARBA" id="ARBA00004370"/>
    </source>
</evidence>
<dbReference type="Pfam" id="PF01103">
    <property type="entry name" value="Omp85"/>
    <property type="match status" value="1"/>
</dbReference>
<comment type="subcellular location">
    <subcellularLocation>
        <location evidence="1">Membrane</location>
    </subcellularLocation>
</comment>